<evidence type="ECO:0000313" key="2">
    <source>
        <dbReference type="EMBL" id="KAI8042305.1"/>
    </source>
</evidence>
<protein>
    <submittedName>
        <fullName evidence="2">Uncharacterized protein</fullName>
    </submittedName>
</protein>
<evidence type="ECO:0000313" key="3">
    <source>
        <dbReference type="Proteomes" id="UP001059596"/>
    </source>
</evidence>
<comment type="caution">
    <text evidence="2">The sequence shown here is derived from an EMBL/GenBank/DDBJ whole genome shotgun (WGS) entry which is preliminary data.</text>
</comment>
<feature type="compositionally biased region" description="Low complexity" evidence="1">
    <location>
        <begin position="149"/>
        <end position="169"/>
    </location>
</feature>
<organism evidence="2 3">
    <name type="scientific">Drosophila gunungcola</name>
    <name type="common">fruit fly</name>
    <dbReference type="NCBI Taxonomy" id="103775"/>
    <lineage>
        <taxon>Eukaryota</taxon>
        <taxon>Metazoa</taxon>
        <taxon>Ecdysozoa</taxon>
        <taxon>Arthropoda</taxon>
        <taxon>Hexapoda</taxon>
        <taxon>Insecta</taxon>
        <taxon>Pterygota</taxon>
        <taxon>Neoptera</taxon>
        <taxon>Endopterygota</taxon>
        <taxon>Diptera</taxon>
        <taxon>Brachycera</taxon>
        <taxon>Muscomorpha</taxon>
        <taxon>Ephydroidea</taxon>
        <taxon>Drosophilidae</taxon>
        <taxon>Drosophila</taxon>
        <taxon>Sophophora</taxon>
    </lineage>
</organism>
<feature type="region of interest" description="Disordered" evidence="1">
    <location>
        <begin position="147"/>
        <end position="169"/>
    </location>
</feature>
<keyword evidence="3" id="KW-1185">Reference proteome</keyword>
<dbReference type="EMBL" id="JAMKOV010000002">
    <property type="protein sequence ID" value="KAI8042305.1"/>
    <property type="molecule type" value="Genomic_DNA"/>
</dbReference>
<sequence length="169" mass="19503">MGRKTIRTSTLHREELWTLRKSLSWMIFPTPLRLKYPAHPSRLETGPSQTFFWIFTWLVTGRVIYTKQLPCGLNFQKITKKLTERRTMSLNFPNVITVTFHPEVPMDVDVHEYNNDNEKLGINEPEAQKTRATRKTLKRLKLKVKAVKKASSNLDSSGSSQSKSQLSLG</sequence>
<evidence type="ECO:0000256" key="1">
    <source>
        <dbReference type="SAM" id="MobiDB-lite"/>
    </source>
</evidence>
<reference evidence="2" key="1">
    <citation type="journal article" date="2023" name="Genome Biol. Evol.">
        <title>Long-read-based Genome Assembly of Drosophila gunungcola Reveals Fewer Chemosensory Genes in Flower-breeding Species.</title>
        <authorList>
            <person name="Negi A."/>
            <person name="Liao B.Y."/>
            <person name="Yeh S.D."/>
        </authorList>
    </citation>
    <scope>NUCLEOTIDE SEQUENCE</scope>
    <source>
        <strain evidence="2">Sukarami</strain>
    </source>
</reference>
<gene>
    <name evidence="2" type="ORF">M5D96_003607</name>
</gene>
<dbReference type="AlphaFoldDB" id="A0A9Q0BSI3"/>
<accession>A0A9Q0BSI3</accession>
<dbReference type="Proteomes" id="UP001059596">
    <property type="component" value="Unassembled WGS sequence"/>
</dbReference>
<name>A0A9Q0BSI3_9MUSC</name>
<proteinExistence type="predicted"/>